<keyword evidence="3" id="KW-1185">Reference proteome</keyword>
<protein>
    <submittedName>
        <fullName evidence="2">DUF4345 domain-containing protein</fullName>
    </submittedName>
</protein>
<evidence type="ECO:0000313" key="3">
    <source>
        <dbReference type="Proteomes" id="UP001163882"/>
    </source>
</evidence>
<reference evidence="2" key="1">
    <citation type="submission" date="2022-10" db="EMBL/GenBank/DDBJ databases">
        <title>YIM 151497 complete genome.</title>
        <authorList>
            <person name="Chen X."/>
        </authorList>
    </citation>
    <scope>NUCLEOTIDE SEQUENCE</scope>
    <source>
        <strain evidence="2">YIM 151497</strain>
    </source>
</reference>
<dbReference type="InterPro" id="IPR025597">
    <property type="entry name" value="DUF4345"/>
</dbReference>
<organism evidence="2 3">
    <name type="scientific">Pelagibacterium flavum</name>
    <dbReference type="NCBI Taxonomy" id="2984530"/>
    <lineage>
        <taxon>Bacteria</taxon>
        <taxon>Pseudomonadati</taxon>
        <taxon>Pseudomonadota</taxon>
        <taxon>Alphaproteobacteria</taxon>
        <taxon>Hyphomicrobiales</taxon>
        <taxon>Devosiaceae</taxon>
        <taxon>Pelagibacterium</taxon>
    </lineage>
</organism>
<proteinExistence type="predicted"/>
<dbReference type="EMBL" id="CP107716">
    <property type="protein sequence ID" value="UYQ74011.1"/>
    <property type="molecule type" value="Genomic_DNA"/>
</dbReference>
<dbReference type="Proteomes" id="UP001163882">
    <property type="component" value="Chromosome"/>
</dbReference>
<accession>A0ABY6ITP1</accession>
<gene>
    <name evidence="2" type="ORF">OF122_09705</name>
</gene>
<keyword evidence="1" id="KW-0812">Transmembrane</keyword>
<evidence type="ECO:0000313" key="2">
    <source>
        <dbReference type="EMBL" id="UYQ74011.1"/>
    </source>
</evidence>
<evidence type="ECO:0000256" key="1">
    <source>
        <dbReference type="SAM" id="Phobius"/>
    </source>
</evidence>
<dbReference type="RefSeq" id="WP_264227558.1">
    <property type="nucleotide sequence ID" value="NZ_CP107716.1"/>
</dbReference>
<keyword evidence="1" id="KW-0472">Membrane</keyword>
<dbReference type="Pfam" id="PF14248">
    <property type="entry name" value="DUF4345"/>
    <property type="match status" value="1"/>
</dbReference>
<name>A0ABY6ITP1_9HYPH</name>
<feature type="transmembrane region" description="Helical" evidence="1">
    <location>
        <begin position="75"/>
        <end position="97"/>
    </location>
</feature>
<keyword evidence="1" id="KW-1133">Transmembrane helix</keyword>
<feature type="transmembrane region" description="Helical" evidence="1">
    <location>
        <begin position="103"/>
        <end position="124"/>
    </location>
</feature>
<feature type="transmembrane region" description="Helical" evidence="1">
    <location>
        <begin position="52"/>
        <end position="68"/>
    </location>
</feature>
<sequence>MMERLETIYLLAAGAVALLIGLGMVALPDPFYAGYGIDPAASTDLANELRSPGLWFVLVGATMGLGPFRPGLGRIALGIAAAFYLSYAAARGVSLVLDGLPGSGMLLAMMSELLLGTIGALLVWRRRSTRR</sequence>